<proteinExistence type="predicted"/>
<feature type="transmembrane region" description="Helical" evidence="6">
    <location>
        <begin position="393"/>
        <end position="412"/>
    </location>
</feature>
<gene>
    <name evidence="7" type="ORF">CLV55_104161</name>
</gene>
<dbReference type="EMBL" id="QLSZ01000004">
    <property type="protein sequence ID" value="RAR72900.1"/>
    <property type="molecule type" value="Genomic_DNA"/>
</dbReference>
<reference evidence="7 8" key="1">
    <citation type="submission" date="2018-06" db="EMBL/GenBank/DDBJ databases">
        <title>Genomic Encyclopedia of Archaeal and Bacterial Type Strains, Phase II (KMG-II): from individual species to whole genera.</title>
        <authorList>
            <person name="Goeker M."/>
        </authorList>
    </citation>
    <scope>NUCLEOTIDE SEQUENCE [LARGE SCALE GENOMIC DNA]</scope>
    <source>
        <strain evidence="7 8">DSM 25663</strain>
    </source>
</reference>
<evidence type="ECO:0000313" key="7">
    <source>
        <dbReference type="EMBL" id="RAR72900.1"/>
    </source>
</evidence>
<feature type="transmembrane region" description="Helical" evidence="6">
    <location>
        <begin position="418"/>
        <end position="437"/>
    </location>
</feature>
<feature type="transmembrane region" description="Helical" evidence="6">
    <location>
        <begin position="69"/>
        <end position="91"/>
    </location>
</feature>
<name>A0A328YH82_9FLAO</name>
<evidence type="ECO:0000256" key="5">
    <source>
        <dbReference type="ARBA" id="ARBA00023136"/>
    </source>
</evidence>
<dbReference type="GO" id="GO:0015297">
    <property type="term" value="F:antiporter activity"/>
    <property type="evidence" value="ECO:0007669"/>
    <property type="project" value="InterPro"/>
</dbReference>
<feature type="transmembrane region" description="Helical" evidence="6">
    <location>
        <begin position="362"/>
        <end position="381"/>
    </location>
</feature>
<dbReference type="Pfam" id="PF01554">
    <property type="entry name" value="MatE"/>
    <property type="match status" value="1"/>
</dbReference>
<dbReference type="Proteomes" id="UP000248840">
    <property type="component" value="Unassembled WGS sequence"/>
</dbReference>
<dbReference type="PANTHER" id="PTHR30250:SF11">
    <property type="entry name" value="O-ANTIGEN TRANSPORTER-RELATED"/>
    <property type="match status" value="1"/>
</dbReference>
<organism evidence="7 8">
    <name type="scientific">Flavobacterium aciduliphilum</name>
    <dbReference type="NCBI Taxonomy" id="1101402"/>
    <lineage>
        <taxon>Bacteria</taxon>
        <taxon>Pseudomonadati</taxon>
        <taxon>Bacteroidota</taxon>
        <taxon>Flavobacteriia</taxon>
        <taxon>Flavobacteriales</taxon>
        <taxon>Flavobacteriaceae</taxon>
        <taxon>Flavobacterium</taxon>
    </lineage>
</organism>
<feature type="transmembrane region" description="Helical" evidence="6">
    <location>
        <begin position="277"/>
        <end position="297"/>
    </location>
</feature>
<evidence type="ECO:0000256" key="3">
    <source>
        <dbReference type="ARBA" id="ARBA00022692"/>
    </source>
</evidence>
<feature type="transmembrane region" description="Helical" evidence="6">
    <location>
        <begin position="103"/>
        <end position="126"/>
    </location>
</feature>
<evidence type="ECO:0000256" key="1">
    <source>
        <dbReference type="ARBA" id="ARBA00004651"/>
    </source>
</evidence>
<evidence type="ECO:0000256" key="4">
    <source>
        <dbReference type="ARBA" id="ARBA00022989"/>
    </source>
</evidence>
<sequence>MGKNKESSYKKMTINFLKKIMKNEFLMQSIKTMILRIIGVVTLFGFTLFLTKTYDPKIIGQYDFIRTLLLILGSICILGADQSILYFTGMLKSRNRLFELKGIYIKMFSLIFLISIICILFVLMIGKETINFFLNDGKIYSIILKATVLLFFYCVTIFNTEVLRALDRIYIAELYRNTLKYLSVILGSIILFYIHQEIYLVETFLIGFFFLSIISTIKILSILNKDYTSRLEKSKETVSYSFIFLKSYPMAISTLAIFLLMSFDVMFLKKYKGNEEVAYYALAVKLMTLLLVIMNSVNITISPKIAEQFFSENKLELKKTMRHSARMIFMISIPTVLFFCLFSTPILSFFGKKYLVARDPLIILMIGQGICSFFGGVQVYLNMTGRQNIFQIILIFAVLINFILNKILIPIYGMNGAAVSYVTSMFFWNLLATIMIYKKDRLIVFLN</sequence>
<dbReference type="GO" id="GO:0042910">
    <property type="term" value="F:xenobiotic transmembrane transporter activity"/>
    <property type="evidence" value="ECO:0007669"/>
    <property type="project" value="InterPro"/>
</dbReference>
<dbReference type="RefSeq" id="WP_245902684.1">
    <property type="nucleotide sequence ID" value="NZ_QLSZ01000004.1"/>
</dbReference>
<keyword evidence="2" id="KW-1003">Cell membrane</keyword>
<dbReference type="AlphaFoldDB" id="A0A328YH82"/>
<dbReference type="InterPro" id="IPR050833">
    <property type="entry name" value="Poly_Biosynth_Transport"/>
</dbReference>
<evidence type="ECO:0000313" key="8">
    <source>
        <dbReference type="Proteomes" id="UP000248840"/>
    </source>
</evidence>
<evidence type="ECO:0000256" key="2">
    <source>
        <dbReference type="ARBA" id="ARBA00022475"/>
    </source>
</evidence>
<evidence type="ECO:0000256" key="6">
    <source>
        <dbReference type="SAM" id="Phobius"/>
    </source>
</evidence>
<comment type="caution">
    <text evidence="7">The sequence shown here is derived from an EMBL/GenBank/DDBJ whole genome shotgun (WGS) entry which is preliminary data.</text>
</comment>
<keyword evidence="4 6" id="KW-1133">Transmembrane helix</keyword>
<dbReference type="PANTHER" id="PTHR30250">
    <property type="entry name" value="PST FAMILY PREDICTED COLANIC ACID TRANSPORTER"/>
    <property type="match status" value="1"/>
</dbReference>
<dbReference type="GO" id="GO:0005886">
    <property type="term" value="C:plasma membrane"/>
    <property type="evidence" value="ECO:0007669"/>
    <property type="project" value="UniProtKB-SubCell"/>
</dbReference>
<dbReference type="InterPro" id="IPR002528">
    <property type="entry name" value="MATE_fam"/>
</dbReference>
<feature type="transmembrane region" description="Helical" evidence="6">
    <location>
        <begin position="243"/>
        <end position="265"/>
    </location>
</feature>
<keyword evidence="8" id="KW-1185">Reference proteome</keyword>
<keyword evidence="5 6" id="KW-0472">Membrane</keyword>
<accession>A0A328YH82</accession>
<feature type="transmembrane region" description="Helical" evidence="6">
    <location>
        <begin position="327"/>
        <end position="350"/>
    </location>
</feature>
<keyword evidence="3 6" id="KW-0812">Transmembrane</keyword>
<feature type="transmembrane region" description="Helical" evidence="6">
    <location>
        <begin position="204"/>
        <end position="223"/>
    </location>
</feature>
<comment type="subcellular location">
    <subcellularLocation>
        <location evidence="1">Cell membrane</location>
        <topology evidence="1">Multi-pass membrane protein</topology>
    </subcellularLocation>
</comment>
<protein>
    <submittedName>
        <fullName evidence="7">O-antigen/teichoic acid export membrane protein</fullName>
    </submittedName>
</protein>
<feature type="transmembrane region" description="Helical" evidence="6">
    <location>
        <begin position="138"/>
        <end position="158"/>
    </location>
</feature>
<feature type="transmembrane region" description="Helical" evidence="6">
    <location>
        <begin position="179"/>
        <end position="198"/>
    </location>
</feature>